<accession>A0A3Q8CAV9</accession>
<dbReference type="AlphaFoldDB" id="A0A3Q8CAV9"/>
<evidence type="ECO:0000313" key="1">
    <source>
        <dbReference type="EMBL" id="AUJ30861.1"/>
    </source>
</evidence>
<organism evidence="1 2">
    <name type="scientific">Liquorilactobacillus hordei</name>
    <dbReference type="NCBI Taxonomy" id="468911"/>
    <lineage>
        <taxon>Bacteria</taxon>
        <taxon>Bacillati</taxon>
        <taxon>Bacillota</taxon>
        <taxon>Bacilli</taxon>
        <taxon>Lactobacillales</taxon>
        <taxon>Lactobacillaceae</taxon>
        <taxon>Liquorilactobacillus</taxon>
    </lineage>
</organism>
<evidence type="ECO:0000313" key="2">
    <source>
        <dbReference type="Proteomes" id="UP000314960"/>
    </source>
</evidence>
<dbReference type="Proteomes" id="UP000314960">
    <property type="component" value="Chromosome"/>
</dbReference>
<dbReference type="KEGG" id="lhw:BSQ49_05090"/>
<protein>
    <submittedName>
        <fullName evidence="1">Uncharacterized protein</fullName>
    </submittedName>
</protein>
<proteinExistence type="predicted"/>
<sequence>MMSGPNYEFEKKSLRTSDFKTPVTFFAQGGNDSPEPDSSGKIEVFSCFCHAYSPSNKDLTVLDAHGVKRGITIDIPASHGEFIADNSMTAIISDFRYVKDGQYIEWNVIDPRLDIEDNLADKIVLGVSE</sequence>
<gene>
    <name evidence="1" type="ORF">BSQ49_05090</name>
</gene>
<name>A0A3Q8CAV9_9LACO</name>
<dbReference type="EMBL" id="CP018176">
    <property type="protein sequence ID" value="AUJ30861.1"/>
    <property type="molecule type" value="Genomic_DNA"/>
</dbReference>
<reference evidence="1 2" key="1">
    <citation type="submission" date="2016-11" db="EMBL/GenBank/DDBJ databases">
        <title>Interaction between Lactobacillus species and yeast in water kefir.</title>
        <authorList>
            <person name="Behr J."/>
            <person name="Xu D."/>
            <person name="Vogel R.F."/>
        </authorList>
    </citation>
    <scope>NUCLEOTIDE SEQUENCE [LARGE SCALE GENOMIC DNA]</scope>
    <source>
        <strain evidence="1 2">TMW 1.1822</strain>
    </source>
</reference>